<sequence>MNAQTAIRRIEAALRRLEGKPVEEDLLGLVPMGRQIGIGRGISAGLGGSRRGDCRGRALGRATSSGRSNFAIGRRDSSNRGSGFNNYGKGAGPSIGVVTHSYGRGNYGRIDGDTNSSSLFEVSGNRATNSFNPGRICTSLGRPETGTLLSGARRSGTLPGCSRHTDSSLKRK</sequence>
<evidence type="ECO:0000256" key="1">
    <source>
        <dbReference type="SAM" id="MobiDB-lite"/>
    </source>
</evidence>
<keyword evidence="3" id="KW-1185">Reference proteome</keyword>
<dbReference type="EMBL" id="CAAALY010018356">
    <property type="protein sequence ID" value="VEL13630.1"/>
    <property type="molecule type" value="Genomic_DNA"/>
</dbReference>
<feature type="region of interest" description="Disordered" evidence="1">
    <location>
        <begin position="147"/>
        <end position="172"/>
    </location>
</feature>
<gene>
    <name evidence="2" type="ORF">PXEA_LOCUS7070</name>
</gene>
<comment type="caution">
    <text evidence="2">The sequence shown here is derived from an EMBL/GenBank/DDBJ whole genome shotgun (WGS) entry which is preliminary data.</text>
</comment>
<evidence type="ECO:0000313" key="2">
    <source>
        <dbReference type="EMBL" id="VEL13630.1"/>
    </source>
</evidence>
<feature type="region of interest" description="Disordered" evidence="1">
    <location>
        <begin position="65"/>
        <end position="86"/>
    </location>
</feature>
<dbReference type="Proteomes" id="UP000784294">
    <property type="component" value="Unassembled WGS sequence"/>
</dbReference>
<reference evidence="2" key="1">
    <citation type="submission" date="2018-11" db="EMBL/GenBank/DDBJ databases">
        <authorList>
            <consortium name="Pathogen Informatics"/>
        </authorList>
    </citation>
    <scope>NUCLEOTIDE SEQUENCE</scope>
</reference>
<protein>
    <submittedName>
        <fullName evidence="2">Uncharacterized protein</fullName>
    </submittedName>
</protein>
<dbReference type="AlphaFoldDB" id="A0A448WK40"/>
<organism evidence="2 3">
    <name type="scientific">Protopolystoma xenopodis</name>
    <dbReference type="NCBI Taxonomy" id="117903"/>
    <lineage>
        <taxon>Eukaryota</taxon>
        <taxon>Metazoa</taxon>
        <taxon>Spiralia</taxon>
        <taxon>Lophotrochozoa</taxon>
        <taxon>Platyhelminthes</taxon>
        <taxon>Monogenea</taxon>
        <taxon>Polyopisthocotylea</taxon>
        <taxon>Polystomatidea</taxon>
        <taxon>Polystomatidae</taxon>
        <taxon>Protopolystoma</taxon>
    </lineage>
</organism>
<evidence type="ECO:0000313" key="3">
    <source>
        <dbReference type="Proteomes" id="UP000784294"/>
    </source>
</evidence>
<feature type="compositionally biased region" description="Basic and acidic residues" evidence="1">
    <location>
        <begin position="163"/>
        <end position="172"/>
    </location>
</feature>
<name>A0A448WK40_9PLAT</name>
<accession>A0A448WK40</accession>
<proteinExistence type="predicted"/>